<evidence type="ECO:0000313" key="3">
    <source>
        <dbReference type="Proteomes" id="UP000183223"/>
    </source>
</evidence>
<dbReference type="RefSeq" id="WP_049584647.1">
    <property type="nucleotide sequence ID" value="NZ_CAWQXX010000038.1"/>
</dbReference>
<evidence type="ECO:0000313" key="2">
    <source>
        <dbReference type="EMBL" id="SCZ65455.1"/>
    </source>
</evidence>
<dbReference type="Pfam" id="PF08972">
    <property type="entry name" value="DUF1902"/>
    <property type="match status" value="1"/>
</dbReference>
<reference evidence="3" key="1">
    <citation type="submission" date="2016-10" db="EMBL/GenBank/DDBJ databases">
        <authorList>
            <person name="Varghese N."/>
            <person name="Submissions S."/>
        </authorList>
    </citation>
    <scope>NUCLEOTIDE SEQUENCE [LARGE SCALE GENOMIC DNA]</scope>
    <source>
        <strain evidence="3">ATCC 29999</strain>
    </source>
</reference>
<evidence type="ECO:0000259" key="1">
    <source>
        <dbReference type="Pfam" id="PF08972"/>
    </source>
</evidence>
<dbReference type="Proteomes" id="UP000183223">
    <property type="component" value="Unassembled WGS sequence"/>
</dbReference>
<organism evidence="2 3">
    <name type="scientific">Photorhabdus luminescens</name>
    <name type="common">Xenorhabdus luminescens</name>
    <dbReference type="NCBI Taxonomy" id="29488"/>
    <lineage>
        <taxon>Bacteria</taxon>
        <taxon>Pseudomonadati</taxon>
        <taxon>Pseudomonadota</taxon>
        <taxon>Gammaproteobacteria</taxon>
        <taxon>Enterobacterales</taxon>
        <taxon>Morganellaceae</taxon>
        <taxon>Photorhabdus</taxon>
    </lineage>
</organism>
<name>A0A1G5QUC9_PHOLU</name>
<dbReference type="GeneID" id="45657542"/>
<dbReference type="EMBL" id="FMWJ01000009">
    <property type="protein sequence ID" value="SCZ65455.1"/>
    <property type="molecule type" value="Genomic_DNA"/>
</dbReference>
<keyword evidence="3" id="KW-1185">Reference proteome</keyword>
<dbReference type="SUPFAM" id="SSF143100">
    <property type="entry name" value="TTHA1013/TTHA0281-like"/>
    <property type="match status" value="1"/>
</dbReference>
<dbReference type="Gene3D" id="3.30.2390.10">
    <property type="entry name" value="TTHA1013-like"/>
    <property type="match status" value="1"/>
</dbReference>
<proteinExistence type="predicted"/>
<dbReference type="InterPro" id="IPR035069">
    <property type="entry name" value="TTHA1013/TTHA0281-like"/>
</dbReference>
<protein>
    <recommendedName>
        <fullName evidence="1">DUF1902 domain-containing protein</fullName>
    </recommendedName>
</protein>
<accession>A0A1G5QUC9</accession>
<feature type="domain" description="DUF1902" evidence="1">
    <location>
        <begin position="16"/>
        <end position="79"/>
    </location>
</feature>
<sequence>MNIVYKVHFGDRQTNFVVKVTYDDMWIAECDELGLITEAKTYDKLIERVWEIVPELYEMNLGSNPEAVKISFVQEQSYDLRMVF</sequence>
<gene>
    <name evidence="2" type="ORF">SAMN02982990_02430</name>
</gene>
<dbReference type="AlphaFoldDB" id="A0A1G5QUC9"/>
<dbReference type="InterPro" id="IPR015066">
    <property type="entry name" value="DUF1902"/>
</dbReference>
<dbReference type="OrthoDB" id="6507194at2"/>